<dbReference type="AlphaFoldDB" id="A0A9P6EQ57"/>
<feature type="compositionally biased region" description="Polar residues" evidence="1">
    <location>
        <begin position="173"/>
        <end position="190"/>
    </location>
</feature>
<comment type="caution">
    <text evidence="2">The sequence shown here is derived from an EMBL/GenBank/DDBJ whole genome shotgun (WGS) entry which is preliminary data.</text>
</comment>
<feature type="region of interest" description="Disordered" evidence="1">
    <location>
        <begin position="35"/>
        <end position="63"/>
    </location>
</feature>
<feature type="compositionally biased region" description="Gly residues" evidence="1">
    <location>
        <begin position="366"/>
        <end position="376"/>
    </location>
</feature>
<gene>
    <name evidence="2" type="ORF">CPB83DRAFT_528677</name>
</gene>
<reference evidence="2" key="1">
    <citation type="submission" date="2020-11" db="EMBL/GenBank/DDBJ databases">
        <authorList>
            <consortium name="DOE Joint Genome Institute"/>
            <person name="Ahrendt S."/>
            <person name="Riley R."/>
            <person name="Andreopoulos W."/>
            <person name="Labutti K."/>
            <person name="Pangilinan J."/>
            <person name="Ruiz-Duenas F.J."/>
            <person name="Barrasa J.M."/>
            <person name="Sanchez-Garcia M."/>
            <person name="Camarero S."/>
            <person name="Miyauchi S."/>
            <person name="Serrano A."/>
            <person name="Linde D."/>
            <person name="Babiker R."/>
            <person name="Drula E."/>
            <person name="Ayuso-Fernandez I."/>
            <person name="Pacheco R."/>
            <person name="Padilla G."/>
            <person name="Ferreira P."/>
            <person name="Barriuso J."/>
            <person name="Kellner H."/>
            <person name="Castanera R."/>
            <person name="Alfaro M."/>
            <person name="Ramirez L."/>
            <person name="Pisabarro A.G."/>
            <person name="Kuo A."/>
            <person name="Tritt A."/>
            <person name="Lipzen A."/>
            <person name="He G."/>
            <person name="Yan M."/>
            <person name="Ng V."/>
            <person name="Cullen D."/>
            <person name="Martin F."/>
            <person name="Rosso M.-N."/>
            <person name="Henrissat B."/>
            <person name="Hibbett D."/>
            <person name="Martinez A.T."/>
            <person name="Grigoriev I.V."/>
        </authorList>
    </citation>
    <scope>NUCLEOTIDE SEQUENCE</scope>
    <source>
        <strain evidence="2">CBS 506.95</strain>
    </source>
</reference>
<proteinExistence type="predicted"/>
<feature type="region of interest" description="Disordered" evidence="1">
    <location>
        <begin position="253"/>
        <end position="429"/>
    </location>
</feature>
<evidence type="ECO:0000256" key="1">
    <source>
        <dbReference type="SAM" id="MobiDB-lite"/>
    </source>
</evidence>
<evidence type="ECO:0000313" key="2">
    <source>
        <dbReference type="EMBL" id="KAF9533092.1"/>
    </source>
</evidence>
<feature type="compositionally biased region" description="Basic and acidic residues" evidence="1">
    <location>
        <begin position="196"/>
        <end position="230"/>
    </location>
</feature>
<feature type="region of interest" description="Disordered" evidence="1">
    <location>
        <begin position="161"/>
        <end position="230"/>
    </location>
</feature>
<organism evidence="2 3">
    <name type="scientific">Crepidotus variabilis</name>
    <dbReference type="NCBI Taxonomy" id="179855"/>
    <lineage>
        <taxon>Eukaryota</taxon>
        <taxon>Fungi</taxon>
        <taxon>Dikarya</taxon>
        <taxon>Basidiomycota</taxon>
        <taxon>Agaricomycotina</taxon>
        <taxon>Agaricomycetes</taxon>
        <taxon>Agaricomycetidae</taxon>
        <taxon>Agaricales</taxon>
        <taxon>Agaricineae</taxon>
        <taxon>Crepidotaceae</taxon>
        <taxon>Crepidotus</taxon>
    </lineage>
</organism>
<sequence length="429" mass="44567">MSARRDHSAQTEEIDKQKATIASLQAERDKLVSEVEALKSRAPASETNTSPSSGWEAEKDSLVKSRDEALERLKAAEANLHKASNEIKSIKFQSDKFQTRIQDMMKAKATDAEKQAQIVAEAVEKAKSETNATSDPAATEELVKRHAEELKALSDRLKTEHEAALKAAVETASKPQPESSSSSTAHQQAAINAAISEHEKEAQARLEKEVTSAVERGRMEQAAKTKLKDSQLVRAQKRVKELESHIHEWRAAGINLPPPSTPAATIAPAAAPLTTAAPTPTAPRPAPSTPQATPKTTAPPTVAGPSQVKPIPIAPANPAASPTAASLPRRPAAPGAPAPTAPGSTVAARGGAGLRGRGATAARGLPGRGGVAGRGGAPLRQPPVKPATSVPLSGGVSIMGAAAKRPREENGAPAEDSLAKRLKPAEGSS</sequence>
<protein>
    <submittedName>
        <fullName evidence="2">Uncharacterized protein</fullName>
    </submittedName>
</protein>
<keyword evidence="3" id="KW-1185">Reference proteome</keyword>
<dbReference type="EMBL" id="MU157829">
    <property type="protein sequence ID" value="KAF9533092.1"/>
    <property type="molecule type" value="Genomic_DNA"/>
</dbReference>
<feature type="compositionally biased region" description="Low complexity" evidence="1">
    <location>
        <begin position="262"/>
        <end position="279"/>
    </location>
</feature>
<accession>A0A9P6EQ57</accession>
<evidence type="ECO:0000313" key="3">
    <source>
        <dbReference type="Proteomes" id="UP000807306"/>
    </source>
</evidence>
<feature type="compositionally biased region" description="Low complexity" evidence="1">
    <location>
        <begin position="289"/>
        <end position="333"/>
    </location>
</feature>
<dbReference type="OrthoDB" id="343070at2759"/>
<name>A0A9P6EQ57_9AGAR</name>
<dbReference type="Proteomes" id="UP000807306">
    <property type="component" value="Unassembled WGS sequence"/>
</dbReference>